<name>A0A7Z8YD27_CAPOC</name>
<protein>
    <submittedName>
        <fullName evidence="1">Uncharacterized protein</fullName>
    </submittedName>
</protein>
<proteinExistence type="predicted"/>
<dbReference type="Proteomes" id="UP000276733">
    <property type="component" value="Unassembled WGS sequence"/>
</dbReference>
<evidence type="ECO:0000313" key="1">
    <source>
        <dbReference type="EMBL" id="VDG82104.1"/>
    </source>
</evidence>
<comment type="caution">
    <text evidence="1">The sequence shown here is derived from an EMBL/GenBank/DDBJ whole genome shotgun (WGS) entry which is preliminary data.</text>
</comment>
<organism evidence="1 2">
    <name type="scientific">Capnocytophaga ochracea</name>
    <dbReference type="NCBI Taxonomy" id="1018"/>
    <lineage>
        <taxon>Bacteria</taxon>
        <taxon>Pseudomonadati</taxon>
        <taxon>Bacteroidota</taxon>
        <taxon>Flavobacteriia</taxon>
        <taxon>Flavobacteriales</taxon>
        <taxon>Flavobacteriaceae</taxon>
        <taxon>Capnocytophaga</taxon>
    </lineage>
</organism>
<dbReference type="AlphaFoldDB" id="A0A7Z8YD27"/>
<evidence type="ECO:0000313" key="2">
    <source>
        <dbReference type="Proteomes" id="UP000276733"/>
    </source>
</evidence>
<accession>A0A7Z8YD27</accession>
<gene>
    <name evidence="1" type="ORF">NCTC11458_01402</name>
</gene>
<sequence>MVVAGMKYITYVEAHNYNVLSSTELLAEKEVPKLLKALS</sequence>
<reference evidence="1 2" key="1">
    <citation type="submission" date="2018-11" db="EMBL/GenBank/DDBJ databases">
        <authorList>
            <consortium name="Pathogen Informatics"/>
        </authorList>
    </citation>
    <scope>NUCLEOTIDE SEQUENCE [LARGE SCALE GENOMIC DNA]</scope>
    <source>
        <strain evidence="1 2">NCTC11458</strain>
    </source>
</reference>
<dbReference type="EMBL" id="UYIQ01000001">
    <property type="protein sequence ID" value="VDG82104.1"/>
    <property type="molecule type" value="Genomic_DNA"/>
</dbReference>